<proteinExistence type="predicted"/>
<sequence length="380" mass="44060">MKARWFVNDDIPTNILTRLSAKTLHYLKYVSKEWYNLISTRSFIRLQLKTKEPLSGFFFQEIFQWADVDDMESISYIPVEIKTLNVFRTVLNFLPEPIVILSSDNGLLCCRSCLPSTEPKLYICNPLNKQYITLLWPNLSRNCSVGLVFDPFQNLDKSTDFKLVSVSDIEVGDDDFCFVFDIYSSKTGLWRRSNERCQCNHSLIKNKGVSAGGILYWLTDGHQILMFDPQNELSWLVETPLPSTEMNSVPEMCIGECENKLNYVIICEDGLQLWALEDHFSNMWCLKFFLSLEELEKANSDFLYDIKEKVARRYCRDALAWLDPLAFKDWMLFLRVSGNVYLYEFESGRMKKLCDVSTLGPKSMFSPIVVPYAMSLFPLG</sequence>
<evidence type="ECO:0008006" key="5">
    <source>
        <dbReference type="Google" id="ProtNLM"/>
    </source>
</evidence>
<dbReference type="InterPro" id="IPR036047">
    <property type="entry name" value="F-box-like_dom_sf"/>
</dbReference>
<name>A0ABD3SKA3_9LAMI</name>
<dbReference type="InterPro" id="IPR056592">
    <property type="entry name" value="Beta-prop_At3g26010-like"/>
</dbReference>
<evidence type="ECO:0000313" key="4">
    <source>
        <dbReference type="Proteomes" id="UP001634393"/>
    </source>
</evidence>
<dbReference type="PANTHER" id="PTHR35546">
    <property type="entry name" value="F-BOX PROTEIN INTERACTION DOMAIN PROTEIN-RELATED"/>
    <property type="match status" value="1"/>
</dbReference>
<protein>
    <recommendedName>
        <fullName evidence="5">F-box domain-containing protein</fullName>
    </recommendedName>
</protein>
<feature type="domain" description="F-box" evidence="1">
    <location>
        <begin position="14"/>
        <end position="44"/>
    </location>
</feature>
<gene>
    <name evidence="3" type="ORF">ACJIZ3_020998</name>
</gene>
<feature type="domain" description="F-box protein At3g26010-like beta-propeller" evidence="2">
    <location>
        <begin position="98"/>
        <end position="289"/>
    </location>
</feature>
<dbReference type="PANTHER" id="PTHR35546:SF21">
    <property type="entry name" value="F-BOX DOMAIN-CONTAINING PROTEIN"/>
    <property type="match status" value="1"/>
</dbReference>
<organism evidence="3 4">
    <name type="scientific">Penstemon smallii</name>
    <dbReference type="NCBI Taxonomy" id="265156"/>
    <lineage>
        <taxon>Eukaryota</taxon>
        <taxon>Viridiplantae</taxon>
        <taxon>Streptophyta</taxon>
        <taxon>Embryophyta</taxon>
        <taxon>Tracheophyta</taxon>
        <taxon>Spermatophyta</taxon>
        <taxon>Magnoliopsida</taxon>
        <taxon>eudicotyledons</taxon>
        <taxon>Gunneridae</taxon>
        <taxon>Pentapetalae</taxon>
        <taxon>asterids</taxon>
        <taxon>lamiids</taxon>
        <taxon>Lamiales</taxon>
        <taxon>Plantaginaceae</taxon>
        <taxon>Cheloneae</taxon>
        <taxon>Penstemon</taxon>
    </lineage>
</organism>
<dbReference type="Pfam" id="PF00646">
    <property type="entry name" value="F-box"/>
    <property type="match status" value="1"/>
</dbReference>
<dbReference type="Proteomes" id="UP001634393">
    <property type="component" value="Unassembled WGS sequence"/>
</dbReference>
<dbReference type="AlphaFoldDB" id="A0ABD3SKA3"/>
<dbReference type="NCBIfam" id="TIGR01640">
    <property type="entry name" value="F_box_assoc_1"/>
    <property type="match status" value="1"/>
</dbReference>
<dbReference type="InterPro" id="IPR001810">
    <property type="entry name" value="F-box_dom"/>
</dbReference>
<dbReference type="Pfam" id="PF24750">
    <property type="entry name" value="b-prop_At3g26010-like"/>
    <property type="match status" value="1"/>
</dbReference>
<accession>A0ABD3SKA3</accession>
<dbReference type="InterPro" id="IPR017451">
    <property type="entry name" value="F-box-assoc_interact_dom"/>
</dbReference>
<reference evidence="3 4" key="1">
    <citation type="submission" date="2024-12" db="EMBL/GenBank/DDBJ databases">
        <title>The unique morphological basis and parallel evolutionary history of personate flowers in Penstemon.</title>
        <authorList>
            <person name="Depatie T.H."/>
            <person name="Wessinger C.A."/>
        </authorList>
    </citation>
    <scope>NUCLEOTIDE SEQUENCE [LARGE SCALE GENOMIC DNA]</scope>
    <source>
        <strain evidence="3">WTNN_2</strain>
        <tissue evidence="3">Leaf</tissue>
    </source>
</reference>
<keyword evidence="4" id="KW-1185">Reference proteome</keyword>
<comment type="caution">
    <text evidence="3">The sequence shown here is derived from an EMBL/GenBank/DDBJ whole genome shotgun (WGS) entry which is preliminary data.</text>
</comment>
<dbReference type="SUPFAM" id="SSF81383">
    <property type="entry name" value="F-box domain"/>
    <property type="match status" value="1"/>
</dbReference>
<dbReference type="EMBL" id="JBJXBP010000006">
    <property type="protein sequence ID" value="KAL3824969.1"/>
    <property type="molecule type" value="Genomic_DNA"/>
</dbReference>
<evidence type="ECO:0000313" key="3">
    <source>
        <dbReference type="EMBL" id="KAL3824969.1"/>
    </source>
</evidence>
<evidence type="ECO:0000259" key="1">
    <source>
        <dbReference type="Pfam" id="PF00646"/>
    </source>
</evidence>
<dbReference type="InterPro" id="IPR055290">
    <property type="entry name" value="At3g26010-like"/>
</dbReference>
<evidence type="ECO:0000259" key="2">
    <source>
        <dbReference type="Pfam" id="PF24750"/>
    </source>
</evidence>